<sequence>MASLHSPELDSTSAAADSVVSSPRSDHNPHDGLVARVRFMCSFGGKIIPRPHDNQLRYVGGETRIVAIHRTTSFTTLLSKLSKLSGISNLTVKYRLPNEDLDALISVTTDEDVENMMEEYDRVSSHNHNPRSPRLRLFLFSKGDDSRSSSISSILDGSSNREQWFLDALNGGGPPPSALANLERGRSEASSIMSEVPDYLFGLDNSDENLPREQSKPKPRPLLHEIVSVSDPSSPAPAAASSPFSTTLTTPLPDLPPLRTKPEAPVASTEPPPKEATSETFMEASEAAPTQQSGYPTWHHAPNTHYPGPPVQPVPVYYVQSPVPPTTVPVQPIQIRTQYTPQYPAQMMTQMPIGYQQVVHASGHVYGGGPSKPASVVDPLRPVPEGINQQVYYGIPNPGLVQAAYPGMVVSTGDEDVQIVAMEK</sequence>
<dbReference type="InterPro" id="IPR053198">
    <property type="entry name" value="Gynoecium_Dev_Regulator"/>
</dbReference>
<organism evidence="3 4">
    <name type="scientific">Trapa incisa</name>
    <dbReference type="NCBI Taxonomy" id="236973"/>
    <lineage>
        <taxon>Eukaryota</taxon>
        <taxon>Viridiplantae</taxon>
        <taxon>Streptophyta</taxon>
        <taxon>Embryophyta</taxon>
        <taxon>Tracheophyta</taxon>
        <taxon>Spermatophyta</taxon>
        <taxon>Magnoliopsida</taxon>
        <taxon>eudicotyledons</taxon>
        <taxon>Gunneridae</taxon>
        <taxon>Pentapetalae</taxon>
        <taxon>rosids</taxon>
        <taxon>malvids</taxon>
        <taxon>Myrtales</taxon>
        <taxon>Lythraceae</taxon>
        <taxon>Trapa</taxon>
    </lineage>
</organism>
<name>A0AAN7Q5D9_9MYRT</name>
<dbReference type="SMART" id="SM00666">
    <property type="entry name" value="PB1"/>
    <property type="match status" value="1"/>
</dbReference>
<dbReference type="AlphaFoldDB" id="A0AAN7Q5D9"/>
<feature type="compositionally biased region" description="Low complexity" evidence="1">
    <location>
        <begin position="230"/>
        <end position="252"/>
    </location>
</feature>
<evidence type="ECO:0000313" key="3">
    <source>
        <dbReference type="EMBL" id="KAK4759738.1"/>
    </source>
</evidence>
<dbReference type="FunFam" id="3.10.20.90:FF:000058">
    <property type="entry name" value="Octicosapeptide/phox/Bem1p domain kinase superfamily protein"/>
    <property type="match status" value="1"/>
</dbReference>
<feature type="region of interest" description="Disordered" evidence="1">
    <location>
        <begin position="228"/>
        <end position="301"/>
    </location>
</feature>
<feature type="region of interest" description="Disordered" evidence="1">
    <location>
        <begin position="1"/>
        <end position="31"/>
    </location>
</feature>
<dbReference type="InterPro" id="IPR000270">
    <property type="entry name" value="PB1_dom"/>
</dbReference>
<evidence type="ECO:0000313" key="4">
    <source>
        <dbReference type="Proteomes" id="UP001345219"/>
    </source>
</evidence>
<dbReference type="Proteomes" id="UP001345219">
    <property type="component" value="Chromosome 17"/>
</dbReference>
<dbReference type="Gene3D" id="3.10.20.90">
    <property type="entry name" value="Phosphatidylinositol 3-kinase Catalytic Subunit, Chain A, domain 1"/>
    <property type="match status" value="1"/>
</dbReference>
<keyword evidence="4" id="KW-1185">Reference proteome</keyword>
<dbReference type="CDD" id="cd06410">
    <property type="entry name" value="PB1_UP2"/>
    <property type="match status" value="1"/>
</dbReference>
<dbReference type="SUPFAM" id="SSF54277">
    <property type="entry name" value="CAD &amp; PB1 domains"/>
    <property type="match status" value="1"/>
</dbReference>
<gene>
    <name evidence="3" type="ORF">SAY87_022869</name>
</gene>
<reference evidence="3 4" key="1">
    <citation type="journal article" date="2023" name="Hortic Res">
        <title>Pangenome of water caltrop reveals structural variations and asymmetric subgenome divergence after allopolyploidization.</title>
        <authorList>
            <person name="Zhang X."/>
            <person name="Chen Y."/>
            <person name="Wang L."/>
            <person name="Yuan Y."/>
            <person name="Fang M."/>
            <person name="Shi L."/>
            <person name="Lu R."/>
            <person name="Comes H.P."/>
            <person name="Ma Y."/>
            <person name="Chen Y."/>
            <person name="Huang G."/>
            <person name="Zhou Y."/>
            <person name="Zheng Z."/>
            <person name="Qiu Y."/>
        </authorList>
    </citation>
    <scope>NUCLEOTIDE SEQUENCE [LARGE SCALE GENOMIC DNA]</scope>
    <source>
        <tissue evidence="3">Roots</tissue>
    </source>
</reference>
<dbReference type="Pfam" id="PF00564">
    <property type="entry name" value="PB1"/>
    <property type="match status" value="1"/>
</dbReference>
<feature type="compositionally biased region" description="Low complexity" evidence="1">
    <location>
        <begin position="10"/>
        <end position="23"/>
    </location>
</feature>
<evidence type="ECO:0000259" key="2">
    <source>
        <dbReference type="SMART" id="SM00666"/>
    </source>
</evidence>
<accession>A0AAN7Q5D9</accession>
<evidence type="ECO:0000256" key="1">
    <source>
        <dbReference type="SAM" id="MobiDB-lite"/>
    </source>
</evidence>
<comment type="caution">
    <text evidence="3">The sequence shown here is derived from an EMBL/GenBank/DDBJ whole genome shotgun (WGS) entry which is preliminary data.</text>
</comment>
<proteinExistence type="predicted"/>
<dbReference type="PANTHER" id="PTHR31066">
    <property type="entry name" value="OS05G0427100 PROTEIN-RELATED"/>
    <property type="match status" value="1"/>
</dbReference>
<dbReference type="PANTHER" id="PTHR31066:SF33">
    <property type="entry name" value="OS07G0556300 PROTEIN"/>
    <property type="match status" value="1"/>
</dbReference>
<feature type="domain" description="PB1" evidence="2">
    <location>
        <begin position="51"/>
        <end position="140"/>
    </location>
</feature>
<dbReference type="EMBL" id="JAXIOK010000011">
    <property type="protein sequence ID" value="KAK4759738.1"/>
    <property type="molecule type" value="Genomic_DNA"/>
</dbReference>
<protein>
    <recommendedName>
        <fullName evidence="2">PB1 domain-containing protein</fullName>
    </recommendedName>
</protein>